<comment type="cofactor">
    <cofactor evidence="6">
        <name>Mg(2+)</name>
        <dbReference type="ChEBI" id="CHEBI:18420"/>
    </cofactor>
</comment>
<dbReference type="InterPro" id="IPR001453">
    <property type="entry name" value="MoaB/Mog_dom"/>
</dbReference>
<dbReference type="Gene3D" id="2.40.340.10">
    <property type="entry name" value="MoeA, C-terminal, domain IV"/>
    <property type="match status" value="1"/>
</dbReference>
<evidence type="ECO:0000256" key="1">
    <source>
        <dbReference type="ARBA" id="ARBA00002901"/>
    </source>
</evidence>
<dbReference type="EC" id="2.10.1.1" evidence="6"/>
<evidence type="ECO:0000256" key="3">
    <source>
        <dbReference type="ARBA" id="ARBA00010763"/>
    </source>
</evidence>
<reference evidence="8 9" key="1">
    <citation type="submission" date="2022-12" db="EMBL/GenBank/DDBJ databases">
        <title>Sphingomonas abieness sp. nov., an endophytic bacterium isolated from Abies koreana.</title>
        <authorList>
            <person name="Jiang L."/>
            <person name="Lee J."/>
        </authorList>
    </citation>
    <scope>NUCLEOTIDE SEQUENCE [LARGE SCALE GENOMIC DNA]</scope>
    <source>
        <strain evidence="9">PAMB 00755</strain>
    </source>
</reference>
<dbReference type="Pfam" id="PF00994">
    <property type="entry name" value="MoCF_biosynth"/>
    <property type="match status" value="1"/>
</dbReference>
<dbReference type="CDD" id="cd00887">
    <property type="entry name" value="MoeA"/>
    <property type="match status" value="1"/>
</dbReference>
<keyword evidence="6" id="KW-0479">Metal-binding</keyword>
<evidence type="ECO:0000259" key="7">
    <source>
        <dbReference type="SMART" id="SM00852"/>
    </source>
</evidence>
<keyword evidence="6" id="KW-0808">Transferase</keyword>
<dbReference type="InterPro" id="IPR005111">
    <property type="entry name" value="MoeA_C_domain_IV"/>
</dbReference>
<sequence length="395" mass="40548">MSLLPVAEAQARLLALASPLDIETVPLVAAVGRWAAEDILARRDQPSHDLSAMDGYAIRFAERPGPWTVIGESAAGAGLDRALAPGEAARIFTGAPVPEGADCVLVQEEAQRDGDRLLMTGEGPTRIGGNIRPKAMDFASGASLVAAGRRIDARHVALAAIGGHATVPVHKRPRIALISTGDELVPLGAPTPGATLPASNAAMLAAMLAGRPAIVQDRGVLPDDLDIIAAGFRDAARDADIIVTTGGVSVGDRDWVRPALEQAGASLDFWRVAMRPGKPLLAGRLGDAIVLGLPGNPVSSYVTATLFLLPLIARMGGAADPLPATRTVTLGAPLPANGPRQDYARARLENGRAFAPDGQDSAALMALAAADGLIVRPPHVPAAEAGDSAEMLIPG</sequence>
<evidence type="ECO:0000256" key="5">
    <source>
        <dbReference type="ARBA" id="ARBA00047317"/>
    </source>
</evidence>
<proteinExistence type="inferred from homology"/>
<dbReference type="PANTHER" id="PTHR10192:SF5">
    <property type="entry name" value="GEPHYRIN"/>
    <property type="match status" value="1"/>
</dbReference>
<dbReference type="InterPro" id="IPR038987">
    <property type="entry name" value="MoeA-like"/>
</dbReference>
<dbReference type="Pfam" id="PF03454">
    <property type="entry name" value="MoeA_C"/>
    <property type="match status" value="1"/>
</dbReference>
<dbReference type="SUPFAM" id="SSF53218">
    <property type="entry name" value="Molybdenum cofactor biosynthesis proteins"/>
    <property type="match status" value="1"/>
</dbReference>
<comment type="pathway">
    <text evidence="2 6">Cofactor biosynthesis; molybdopterin biosynthesis.</text>
</comment>
<organism evidence="8 9">
    <name type="scientific">Sphingomonas abietis</name>
    <dbReference type="NCBI Taxonomy" id="3012344"/>
    <lineage>
        <taxon>Bacteria</taxon>
        <taxon>Pseudomonadati</taxon>
        <taxon>Pseudomonadota</taxon>
        <taxon>Alphaproteobacteria</taxon>
        <taxon>Sphingomonadales</taxon>
        <taxon>Sphingomonadaceae</taxon>
        <taxon>Sphingomonas</taxon>
    </lineage>
</organism>
<dbReference type="PANTHER" id="PTHR10192">
    <property type="entry name" value="MOLYBDOPTERIN BIOSYNTHESIS PROTEIN"/>
    <property type="match status" value="1"/>
</dbReference>
<dbReference type="Pfam" id="PF03453">
    <property type="entry name" value="MoeA_N"/>
    <property type="match status" value="1"/>
</dbReference>
<dbReference type="Gene3D" id="2.170.190.11">
    <property type="entry name" value="Molybdopterin biosynthesis moea protein, domain 3"/>
    <property type="match status" value="1"/>
</dbReference>
<name>A0ABY7NQ49_9SPHN</name>
<evidence type="ECO:0000256" key="4">
    <source>
        <dbReference type="ARBA" id="ARBA00023150"/>
    </source>
</evidence>
<feature type="domain" description="MoaB/Mog" evidence="7">
    <location>
        <begin position="176"/>
        <end position="314"/>
    </location>
</feature>
<evidence type="ECO:0000256" key="2">
    <source>
        <dbReference type="ARBA" id="ARBA00005046"/>
    </source>
</evidence>
<keyword evidence="4 6" id="KW-0501">Molybdenum cofactor biosynthesis</keyword>
<keyword evidence="9" id="KW-1185">Reference proteome</keyword>
<dbReference type="InterPro" id="IPR036688">
    <property type="entry name" value="MoeA_C_domain_IV_sf"/>
</dbReference>
<comment type="function">
    <text evidence="1 6">Catalyzes the insertion of molybdate into adenylated molybdopterin with the concomitant release of AMP.</text>
</comment>
<dbReference type="EMBL" id="CP115174">
    <property type="protein sequence ID" value="WBO23664.1"/>
    <property type="molecule type" value="Genomic_DNA"/>
</dbReference>
<dbReference type="InterPro" id="IPR036135">
    <property type="entry name" value="MoeA_linker/N_sf"/>
</dbReference>
<keyword evidence="6" id="KW-0500">Molybdenum</keyword>
<dbReference type="RefSeq" id="WP_270078295.1">
    <property type="nucleotide sequence ID" value="NZ_CP115174.1"/>
</dbReference>
<dbReference type="SUPFAM" id="SSF63882">
    <property type="entry name" value="MoeA N-terminal region -like"/>
    <property type="match status" value="1"/>
</dbReference>
<comment type="catalytic activity">
    <reaction evidence="5">
        <text>adenylyl-molybdopterin + molybdate = Mo-molybdopterin + AMP + H(+)</text>
        <dbReference type="Rhea" id="RHEA:35047"/>
        <dbReference type="ChEBI" id="CHEBI:15378"/>
        <dbReference type="ChEBI" id="CHEBI:36264"/>
        <dbReference type="ChEBI" id="CHEBI:62727"/>
        <dbReference type="ChEBI" id="CHEBI:71302"/>
        <dbReference type="ChEBI" id="CHEBI:456215"/>
        <dbReference type="EC" id="2.10.1.1"/>
    </reaction>
</comment>
<accession>A0ABY7NQ49</accession>
<dbReference type="Proteomes" id="UP001210865">
    <property type="component" value="Chromosome"/>
</dbReference>
<evidence type="ECO:0000313" key="9">
    <source>
        <dbReference type="Proteomes" id="UP001210865"/>
    </source>
</evidence>
<dbReference type="Gene3D" id="3.40.980.10">
    <property type="entry name" value="MoaB/Mog-like domain"/>
    <property type="match status" value="1"/>
</dbReference>
<comment type="similarity">
    <text evidence="3 6">Belongs to the MoeA family.</text>
</comment>
<dbReference type="InterPro" id="IPR036425">
    <property type="entry name" value="MoaB/Mog-like_dom_sf"/>
</dbReference>
<dbReference type="InterPro" id="IPR005110">
    <property type="entry name" value="MoeA_linker/N"/>
</dbReference>
<evidence type="ECO:0000313" key="8">
    <source>
        <dbReference type="EMBL" id="WBO23664.1"/>
    </source>
</evidence>
<dbReference type="SUPFAM" id="SSF63867">
    <property type="entry name" value="MoeA C-terminal domain-like"/>
    <property type="match status" value="1"/>
</dbReference>
<keyword evidence="6" id="KW-0460">Magnesium</keyword>
<dbReference type="Gene3D" id="3.90.105.10">
    <property type="entry name" value="Molybdopterin biosynthesis moea protein, domain 2"/>
    <property type="match status" value="1"/>
</dbReference>
<protein>
    <recommendedName>
        <fullName evidence="6">Molybdopterin molybdenumtransferase</fullName>
        <ecNumber evidence="6">2.10.1.1</ecNumber>
    </recommendedName>
</protein>
<evidence type="ECO:0000256" key="6">
    <source>
        <dbReference type="RuleBase" id="RU365090"/>
    </source>
</evidence>
<dbReference type="NCBIfam" id="TIGR00177">
    <property type="entry name" value="molyb_syn"/>
    <property type="match status" value="1"/>
</dbReference>
<dbReference type="SMART" id="SM00852">
    <property type="entry name" value="MoCF_biosynth"/>
    <property type="match status" value="1"/>
</dbReference>
<gene>
    <name evidence="8" type="ORF">PBT88_05960</name>
</gene>